<evidence type="ECO:0000313" key="2">
    <source>
        <dbReference type="EMBL" id="EHQ25756.1"/>
    </source>
</evidence>
<dbReference type="Gene3D" id="3.30.420.10">
    <property type="entry name" value="Ribonuclease H-like superfamily/Ribonuclease H"/>
    <property type="match status" value="1"/>
</dbReference>
<dbReference type="RefSeq" id="WP_008505636.1">
    <property type="nucleotide sequence ID" value="NZ_CM001403.1"/>
</dbReference>
<dbReference type="eggNOG" id="COG2801">
    <property type="taxonomic scope" value="Bacteria"/>
</dbReference>
<evidence type="ECO:0000259" key="1">
    <source>
        <dbReference type="PROSITE" id="PS50994"/>
    </source>
</evidence>
<feature type="non-terminal residue" evidence="2">
    <location>
        <position position="1"/>
    </location>
</feature>
<dbReference type="PROSITE" id="PS50994">
    <property type="entry name" value="INTEGRASE"/>
    <property type="match status" value="1"/>
</dbReference>
<keyword evidence="3" id="KW-1185">Reference proteome</keyword>
<dbReference type="InterPro" id="IPR036397">
    <property type="entry name" value="RNaseH_sf"/>
</dbReference>
<dbReference type="Proteomes" id="UP000002774">
    <property type="component" value="Chromosome"/>
</dbReference>
<dbReference type="SUPFAM" id="SSF53098">
    <property type="entry name" value="Ribonuclease H-like"/>
    <property type="match status" value="1"/>
</dbReference>
<dbReference type="GO" id="GO:0015074">
    <property type="term" value="P:DNA integration"/>
    <property type="evidence" value="ECO:0007669"/>
    <property type="project" value="InterPro"/>
</dbReference>
<dbReference type="OrthoDB" id="9815231at2"/>
<proteinExistence type="predicted"/>
<organism evidence="2 3">
    <name type="scientific">Mucilaginibacter paludis DSM 18603</name>
    <dbReference type="NCBI Taxonomy" id="714943"/>
    <lineage>
        <taxon>Bacteria</taxon>
        <taxon>Pseudomonadati</taxon>
        <taxon>Bacteroidota</taxon>
        <taxon>Sphingobacteriia</taxon>
        <taxon>Sphingobacteriales</taxon>
        <taxon>Sphingobacteriaceae</taxon>
        <taxon>Mucilaginibacter</taxon>
    </lineage>
</organism>
<accession>H1Y4C2</accession>
<dbReference type="NCBIfam" id="NF033516">
    <property type="entry name" value="transpos_IS3"/>
    <property type="match status" value="1"/>
</dbReference>
<evidence type="ECO:0000313" key="3">
    <source>
        <dbReference type="Proteomes" id="UP000002774"/>
    </source>
</evidence>
<dbReference type="InterPro" id="IPR012337">
    <property type="entry name" value="RNaseH-like_sf"/>
</dbReference>
<dbReference type="InterPro" id="IPR050900">
    <property type="entry name" value="Transposase_IS3/IS150/IS904"/>
</dbReference>
<dbReference type="InterPro" id="IPR001584">
    <property type="entry name" value="Integrase_cat-core"/>
</dbReference>
<dbReference type="InterPro" id="IPR048020">
    <property type="entry name" value="Transpos_IS3"/>
</dbReference>
<feature type="domain" description="Integrase catalytic" evidence="1">
    <location>
        <begin position="1"/>
        <end position="142"/>
    </location>
</feature>
<dbReference type="AlphaFoldDB" id="H1Y4C2"/>
<dbReference type="PANTHER" id="PTHR46889">
    <property type="entry name" value="TRANSPOSASE INSF FOR INSERTION SEQUENCE IS3B-RELATED"/>
    <property type="match status" value="1"/>
</dbReference>
<dbReference type="Pfam" id="PF13333">
    <property type="entry name" value="rve_2"/>
    <property type="match status" value="1"/>
</dbReference>
<dbReference type="Pfam" id="PF00665">
    <property type="entry name" value="rve"/>
    <property type="match status" value="1"/>
</dbReference>
<dbReference type="STRING" id="714943.Mucpa_1599"/>
<dbReference type="PANTHER" id="PTHR46889:SF4">
    <property type="entry name" value="TRANSPOSASE INSO FOR INSERTION SEQUENCE ELEMENT IS911B-RELATED"/>
    <property type="match status" value="1"/>
</dbReference>
<sequence>KIYLSPIIDMFDGEVISYSISKSPNMQMIDEMLYEAFDKVKDIRGLIFHSDQGWQYQHYGYRKALEKHGIIQSMSRKGNCLDNALAESFFGILKTELLYKQSFETAEEFITSLKEYIHYYNNERIKNRLNGKSPVEYRALVQKT</sequence>
<reference evidence="2" key="1">
    <citation type="submission" date="2011-09" db="EMBL/GenBank/DDBJ databases">
        <title>The permanent draft genome of Mucilaginibacter paludis DSM 18603.</title>
        <authorList>
            <consortium name="US DOE Joint Genome Institute (JGI-PGF)"/>
            <person name="Lucas S."/>
            <person name="Han J."/>
            <person name="Lapidus A."/>
            <person name="Bruce D."/>
            <person name="Goodwin L."/>
            <person name="Pitluck S."/>
            <person name="Peters L."/>
            <person name="Kyrpides N."/>
            <person name="Mavromatis K."/>
            <person name="Ivanova N."/>
            <person name="Mikhailova N."/>
            <person name="Held B."/>
            <person name="Detter J.C."/>
            <person name="Tapia R."/>
            <person name="Han C."/>
            <person name="Land M."/>
            <person name="Hauser L."/>
            <person name="Markowitz V."/>
            <person name="Cheng J.-F."/>
            <person name="Hugenholtz P."/>
            <person name="Woyke T."/>
            <person name="Wu D."/>
            <person name="Tindall B."/>
            <person name="Brambilla E."/>
            <person name="Klenk H.-P."/>
            <person name="Eisen J.A."/>
        </authorList>
    </citation>
    <scope>NUCLEOTIDE SEQUENCE [LARGE SCALE GENOMIC DNA]</scope>
    <source>
        <strain evidence="2">DSM 18603</strain>
    </source>
</reference>
<dbReference type="GO" id="GO:0003676">
    <property type="term" value="F:nucleic acid binding"/>
    <property type="evidence" value="ECO:0007669"/>
    <property type="project" value="InterPro"/>
</dbReference>
<dbReference type="EMBL" id="CM001403">
    <property type="protein sequence ID" value="EHQ25756.1"/>
    <property type="molecule type" value="Genomic_DNA"/>
</dbReference>
<name>H1Y4C2_9SPHI</name>
<dbReference type="HOGENOM" id="CLU_1790991_0_0_10"/>
<gene>
    <name evidence="2" type="ORF">Mucpa_1599</name>
</gene>
<protein>
    <submittedName>
        <fullName evidence="2">Integrase catalytic region</fullName>
    </submittedName>
</protein>